<proteinExistence type="predicted"/>
<evidence type="ECO:0000313" key="2">
    <source>
        <dbReference type="Proteomes" id="UP001215598"/>
    </source>
</evidence>
<organism evidence="1 2">
    <name type="scientific">Mycena metata</name>
    <dbReference type="NCBI Taxonomy" id="1033252"/>
    <lineage>
        <taxon>Eukaryota</taxon>
        <taxon>Fungi</taxon>
        <taxon>Dikarya</taxon>
        <taxon>Basidiomycota</taxon>
        <taxon>Agaricomycotina</taxon>
        <taxon>Agaricomycetes</taxon>
        <taxon>Agaricomycetidae</taxon>
        <taxon>Agaricales</taxon>
        <taxon>Marasmiineae</taxon>
        <taxon>Mycenaceae</taxon>
        <taxon>Mycena</taxon>
    </lineage>
</organism>
<gene>
    <name evidence="1" type="ORF">B0H16DRAFT_1463255</name>
</gene>
<comment type="caution">
    <text evidence="1">The sequence shown here is derived from an EMBL/GenBank/DDBJ whole genome shotgun (WGS) entry which is preliminary data.</text>
</comment>
<keyword evidence="2" id="KW-1185">Reference proteome</keyword>
<dbReference type="AlphaFoldDB" id="A0AAD7N3U6"/>
<dbReference type="Proteomes" id="UP001215598">
    <property type="component" value="Unassembled WGS sequence"/>
</dbReference>
<protein>
    <submittedName>
        <fullName evidence="1">Uncharacterized protein</fullName>
    </submittedName>
</protein>
<reference evidence="1" key="1">
    <citation type="submission" date="2023-03" db="EMBL/GenBank/DDBJ databases">
        <title>Massive genome expansion in bonnet fungi (Mycena s.s.) driven by repeated elements and novel gene families across ecological guilds.</title>
        <authorList>
            <consortium name="Lawrence Berkeley National Laboratory"/>
            <person name="Harder C.B."/>
            <person name="Miyauchi S."/>
            <person name="Viragh M."/>
            <person name="Kuo A."/>
            <person name="Thoen E."/>
            <person name="Andreopoulos B."/>
            <person name="Lu D."/>
            <person name="Skrede I."/>
            <person name="Drula E."/>
            <person name="Henrissat B."/>
            <person name="Morin E."/>
            <person name="Kohler A."/>
            <person name="Barry K."/>
            <person name="LaButti K."/>
            <person name="Morin E."/>
            <person name="Salamov A."/>
            <person name="Lipzen A."/>
            <person name="Mereny Z."/>
            <person name="Hegedus B."/>
            <person name="Baldrian P."/>
            <person name="Stursova M."/>
            <person name="Weitz H."/>
            <person name="Taylor A."/>
            <person name="Grigoriev I.V."/>
            <person name="Nagy L.G."/>
            <person name="Martin F."/>
            <person name="Kauserud H."/>
        </authorList>
    </citation>
    <scope>NUCLEOTIDE SEQUENCE</scope>
    <source>
        <strain evidence="1">CBHHK182m</strain>
    </source>
</reference>
<dbReference type="EMBL" id="JARKIB010000087">
    <property type="protein sequence ID" value="KAJ7744380.1"/>
    <property type="molecule type" value="Genomic_DNA"/>
</dbReference>
<accession>A0AAD7N3U6</accession>
<evidence type="ECO:0000313" key="1">
    <source>
        <dbReference type="EMBL" id="KAJ7744380.1"/>
    </source>
</evidence>
<name>A0AAD7N3U6_9AGAR</name>
<sequence length="210" mass="22840">MLFFSTGPPLLSAFELCATLDITAAPFLELPTCGVKWHGGIPLFRPIASAPAFFAPFSIDATESLRDGYSILKNAMSLLEGAHLRGFSLGFSIWFRPTLAHNHVCLSASSHAASGVGAEAPSRVSRANSRVSAPFLAVEASPEKRSPLFRPTSGRWDKRYAFFGGSIDEALDKISALRGQTMEIFSFAVQFKISECFLIWVNRPKVLIIG</sequence>